<name>A0A2H3JQR9_WOLCO</name>
<dbReference type="Gene3D" id="4.10.640.10">
    <property type="entry name" value="Ribosomal protein S18"/>
    <property type="match status" value="1"/>
</dbReference>
<dbReference type="InterPro" id="IPR001648">
    <property type="entry name" value="Ribosomal_bS18"/>
</dbReference>
<organism evidence="6 7">
    <name type="scientific">Wolfiporia cocos (strain MD-104)</name>
    <name type="common">Brown rot fungus</name>
    <dbReference type="NCBI Taxonomy" id="742152"/>
    <lineage>
        <taxon>Eukaryota</taxon>
        <taxon>Fungi</taxon>
        <taxon>Dikarya</taxon>
        <taxon>Basidiomycota</taxon>
        <taxon>Agaricomycotina</taxon>
        <taxon>Agaricomycetes</taxon>
        <taxon>Polyporales</taxon>
        <taxon>Phaeolaceae</taxon>
        <taxon>Wolfiporia</taxon>
    </lineage>
</organism>
<protein>
    <recommendedName>
        <fullName evidence="4">Small ribosomal subunit protein bS18m</fullName>
    </recommendedName>
</protein>
<proteinExistence type="inferred from homology"/>
<dbReference type="GO" id="GO:0005763">
    <property type="term" value="C:mitochondrial small ribosomal subunit"/>
    <property type="evidence" value="ECO:0007669"/>
    <property type="project" value="TreeGrafter"/>
</dbReference>
<dbReference type="OrthoDB" id="21463at2759"/>
<evidence type="ECO:0000313" key="6">
    <source>
        <dbReference type="EMBL" id="PCH41149.1"/>
    </source>
</evidence>
<evidence type="ECO:0000256" key="4">
    <source>
        <dbReference type="ARBA" id="ARBA00035264"/>
    </source>
</evidence>
<dbReference type="AlphaFoldDB" id="A0A2H3JQR9"/>
<dbReference type="Proteomes" id="UP000218811">
    <property type="component" value="Unassembled WGS sequence"/>
</dbReference>
<sequence length="198" mass="22284">MLSLTNSLRTAARHAQAQWPRSLAAAAAPRRANSSSAGTDSMADLRGILHDAGDAPQAPQRVSRIDYNEIDPRAAMSRSTAGSLKFFRTGQFVKPYDFTREERTKSRRFTSRPLLGPDAKTSREKDIFHKLDIDPLDECMNSALLSHFVTDMGKIQKRSVTQLTWKNQRRLGKAIRRAKMMGIIPILSRRPLSLIESY</sequence>
<evidence type="ECO:0000256" key="1">
    <source>
        <dbReference type="ARBA" id="ARBA00005589"/>
    </source>
</evidence>
<dbReference type="GO" id="GO:0032543">
    <property type="term" value="P:mitochondrial translation"/>
    <property type="evidence" value="ECO:0007669"/>
    <property type="project" value="TreeGrafter"/>
</dbReference>
<comment type="similarity">
    <text evidence="1">Belongs to the bacterial ribosomal protein bS18 family.</text>
</comment>
<dbReference type="PRINTS" id="PR00974">
    <property type="entry name" value="RIBOSOMALS18"/>
</dbReference>
<gene>
    <name evidence="6" type="ORF">WOLCODRAFT_16919</name>
</gene>
<dbReference type="SUPFAM" id="SSF46911">
    <property type="entry name" value="Ribosomal protein S18"/>
    <property type="match status" value="1"/>
</dbReference>
<evidence type="ECO:0000256" key="3">
    <source>
        <dbReference type="ARBA" id="ARBA00023274"/>
    </source>
</evidence>
<dbReference type="GO" id="GO:0070181">
    <property type="term" value="F:small ribosomal subunit rRNA binding"/>
    <property type="evidence" value="ECO:0007669"/>
    <property type="project" value="TreeGrafter"/>
</dbReference>
<evidence type="ECO:0000313" key="7">
    <source>
        <dbReference type="Proteomes" id="UP000218811"/>
    </source>
</evidence>
<accession>A0A2H3JQR9</accession>
<feature type="region of interest" description="Disordered" evidence="5">
    <location>
        <begin position="1"/>
        <end position="41"/>
    </location>
</feature>
<dbReference type="PANTHER" id="PTHR13479:SF40">
    <property type="entry name" value="SMALL RIBOSOMAL SUBUNIT PROTEIN BS18M"/>
    <property type="match status" value="1"/>
</dbReference>
<keyword evidence="7" id="KW-1185">Reference proteome</keyword>
<dbReference type="STRING" id="742152.A0A2H3JQR9"/>
<dbReference type="InterPro" id="IPR036870">
    <property type="entry name" value="Ribosomal_bS18_sf"/>
</dbReference>
<dbReference type="PANTHER" id="PTHR13479">
    <property type="entry name" value="30S RIBOSOMAL PROTEIN S18"/>
    <property type="match status" value="1"/>
</dbReference>
<reference evidence="6 7" key="1">
    <citation type="journal article" date="2012" name="Science">
        <title>The Paleozoic origin of enzymatic lignin decomposition reconstructed from 31 fungal genomes.</title>
        <authorList>
            <person name="Floudas D."/>
            <person name="Binder M."/>
            <person name="Riley R."/>
            <person name="Barry K."/>
            <person name="Blanchette R.A."/>
            <person name="Henrissat B."/>
            <person name="Martinez A.T."/>
            <person name="Otillar R."/>
            <person name="Spatafora J.W."/>
            <person name="Yadav J.S."/>
            <person name="Aerts A."/>
            <person name="Benoit I."/>
            <person name="Boyd A."/>
            <person name="Carlson A."/>
            <person name="Copeland A."/>
            <person name="Coutinho P.M."/>
            <person name="de Vries R.P."/>
            <person name="Ferreira P."/>
            <person name="Findley K."/>
            <person name="Foster B."/>
            <person name="Gaskell J."/>
            <person name="Glotzer D."/>
            <person name="Gorecki P."/>
            <person name="Heitman J."/>
            <person name="Hesse C."/>
            <person name="Hori C."/>
            <person name="Igarashi K."/>
            <person name="Jurgens J.A."/>
            <person name="Kallen N."/>
            <person name="Kersten P."/>
            <person name="Kohler A."/>
            <person name="Kuees U."/>
            <person name="Kumar T.K.A."/>
            <person name="Kuo A."/>
            <person name="LaButti K."/>
            <person name="Larrondo L.F."/>
            <person name="Lindquist E."/>
            <person name="Ling A."/>
            <person name="Lombard V."/>
            <person name="Lucas S."/>
            <person name="Lundell T."/>
            <person name="Martin R."/>
            <person name="McLaughlin D.J."/>
            <person name="Morgenstern I."/>
            <person name="Morin E."/>
            <person name="Murat C."/>
            <person name="Nagy L.G."/>
            <person name="Nolan M."/>
            <person name="Ohm R.A."/>
            <person name="Patyshakuliyeva A."/>
            <person name="Rokas A."/>
            <person name="Ruiz-Duenas F.J."/>
            <person name="Sabat G."/>
            <person name="Salamov A."/>
            <person name="Samejima M."/>
            <person name="Schmutz J."/>
            <person name="Slot J.C."/>
            <person name="St John F."/>
            <person name="Stenlid J."/>
            <person name="Sun H."/>
            <person name="Sun S."/>
            <person name="Syed K."/>
            <person name="Tsang A."/>
            <person name="Wiebenga A."/>
            <person name="Young D."/>
            <person name="Pisabarro A."/>
            <person name="Eastwood D.C."/>
            <person name="Martin F."/>
            <person name="Cullen D."/>
            <person name="Grigoriev I.V."/>
            <person name="Hibbett D.S."/>
        </authorList>
    </citation>
    <scope>NUCLEOTIDE SEQUENCE [LARGE SCALE GENOMIC DNA]</scope>
    <source>
        <strain evidence="6 7">MD-104</strain>
    </source>
</reference>
<keyword evidence="3" id="KW-0687">Ribonucleoprotein</keyword>
<feature type="compositionally biased region" description="Low complexity" evidence="5">
    <location>
        <begin position="15"/>
        <end position="37"/>
    </location>
</feature>
<dbReference type="OMA" id="WDAGDVY"/>
<evidence type="ECO:0000256" key="5">
    <source>
        <dbReference type="SAM" id="MobiDB-lite"/>
    </source>
</evidence>
<dbReference type="EMBL" id="KB468113">
    <property type="protein sequence ID" value="PCH41149.1"/>
    <property type="molecule type" value="Genomic_DNA"/>
</dbReference>
<dbReference type="Pfam" id="PF01084">
    <property type="entry name" value="Ribosomal_S18"/>
    <property type="match status" value="1"/>
</dbReference>
<keyword evidence="2" id="KW-0689">Ribosomal protein</keyword>
<dbReference type="GO" id="GO:0003735">
    <property type="term" value="F:structural constituent of ribosome"/>
    <property type="evidence" value="ECO:0007669"/>
    <property type="project" value="InterPro"/>
</dbReference>
<evidence type="ECO:0000256" key="2">
    <source>
        <dbReference type="ARBA" id="ARBA00022980"/>
    </source>
</evidence>